<keyword evidence="1" id="KW-0732">Signal</keyword>
<evidence type="ECO:0000313" key="2">
    <source>
        <dbReference type="EMBL" id="KAK6523229.1"/>
    </source>
</evidence>
<keyword evidence="3" id="KW-1185">Reference proteome</keyword>
<feature type="chain" id="PRO_5044012869" description="Peptidase A1 domain-containing protein" evidence="1">
    <location>
        <begin position="18"/>
        <end position="291"/>
    </location>
</feature>
<proteinExistence type="predicted"/>
<gene>
    <name evidence="2" type="ORF">TWF694_006121</name>
</gene>
<evidence type="ECO:0000256" key="1">
    <source>
        <dbReference type="SAM" id="SignalP"/>
    </source>
</evidence>
<name>A0AAV9WRC6_9PEZI</name>
<accession>A0AAV9WRC6</accession>
<dbReference type="EMBL" id="JAVHJO010000019">
    <property type="protein sequence ID" value="KAK6523229.1"/>
    <property type="molecule type" value="Genomic_DNA"/>
</dbReference>
<dbReference type="AlphaFoldDB" id="A0AAV9WRC6"/>
<feature type="signal peptide" evidence="1">
    <location>
        <begin position="1"/>
        <end position="17"/>
    </location>
</feature>
<evidence type="ECO:0008006" key="4">
    <source>
        <dbReference type="Google" id="ProtNLM"/>
    </source>
</evidence>
<comment type="caution">
    <text evidence="2">The sequence shown here is derived from an EMBL/GenBank/DDBJ whole genome shotgun (WGS) entry which is preliminary data.</text>
</comment>
<reference evidence="2 3" key="1">
    <citation type="submission" date="2019-10" db="EMBL/GenBank/DDBJ databases">
        <authorList>
            <person name="Palmer J.M."/>
        </authorList>
    </citation>
    <scope>NUCLEOTIDE SEQUENCE [LARGE SCALE GENOMIC DNA]</scope>
    <source>
        <strain evidence="2 3">TWF694</strain>
    </source>
</reference>
<protein>
    <recommendedName>
        <fullName evidence="4">Peptidase A1 domain-containing protein</fullName>
    </recommendedName>
</protein>
<dbReference type="Proteomes" id="UP001365542">
    <property type="component" value="Unassembled WGS sequence"/>
</dbReference>
<evidence type="ECO:0000313" key="3">
    <source>
        <dbReference type="Proteomes" id="UP001365542"/>
    </source>
</evidence>
<organism evidence="2 3">
    <name type="scientific">Orbilia ellipsospora</name>
    <dbReference type="NCBI Taxonomy" id="2528407"/>
    <lineage>
        <taxon>Eukaryota</taxon>
        <taxon>Fungi</taxon>
        <taxon>Dikarya</taxon>
        <taxon>Ascomycota</taxon>
        <taxon>Pezizomycotina</taxon>
        <taxon>Orbiliomycetes</taxon>
        <taxon>Orbiliales</taxon>
        <taxon>Orbiliaceae</taxon>
        <taxon>Orbilia</taxon>
    </lineage>
</organism>
<sequence>MLFKYLIISWLTSQSTATTPSPSTSEESTRVIVHPWSTGDQYSTIVVYENPTDTEPVTKTVTLTHRSPQLPPSIPTSITVIEPLTTHRALQPSFNLQDIPIEDTLPVNIPANTTRIFQLFGGANTLGEDLYAVFDTSSEAVLLSNITETATKTLLTVLPDGSLQHVLSNFRVLLKQTSLQKIASHSGHDIVITSQLGVGVFYQLIYRDISLWKDDKEARDAGYITNGKFECDWGTGTLLFHLEGVVLDFFKVTAVDGVSLGDFIYLAPVGTVVPDWMQLWKPVIESYIPLP</sequence>